<sequence length="30" mass="3020">MCFGETVTQSSPVNSAGFANTAFLGVSPTV</sequence>
<dbReference type="AlphaFoldDB" id="A0A8I0P283"/>
<dbReference type="EMBL" id="JADBGF010000001">
    <property type="protein sequence ID" value="MBE1594690.1"/>
    <property type="molecule type" value="Genomic_DNA"/>
</dbReference>
<protein>
    <submittedName>
        <fullName evidence="1">Uncharacterized protein</fullName>
    </submittedName>
</protein>
<evidence type="ECO:0000313" key="2">
    <source>
        <dbReference type="Proteomes" id="UP000629287"/>
    </source>
</evidence>
<reference evidence="1 2" key="1">
    <citation type="submission" date="2020-10" db="EMBL/GenBank/DDBJ databases">
        <title>Sequencing the genomes of 1000 actinobacteria strains.</title>
        <authorList>
            <person name="Klenk H.-P."/>
        </authorList>
    </citation>
    <scope>NUCLEOTIDE SEQUENCE [LARGE SCALE GENOMIC DNA]</scope>
    <source>
        <strain evidence="1 2">DSM 41803</strain>
    </source>
</reference>
<proteinExistence type="predicted"/>
<name>A0A8I0P283_9ACTN</name>
<keyword evidence="2" id="KW-1185">Reference proteome</keyword>
<organism evidence="1 2">
    <name type="scientific">Streptomyces stelliscabiei</name>
    <dbReference type="NCBI Taxonomy" id="146820"/>
    <lineage>
        <taxon>Bacteria</taxon>
        <taxon>Bacillati</taxon>
        <taxon>Actinomycetota</taxon>
        <taxon>Actinomycetes</taxon>
        <taxon>Kitasatosporales</taxon>
        <taxon>Streptomycetaceae</taxon>
        <taxon>Streptomyces</taxon>
    </lineage>
</organism>
<accession>A0A8I0P283</accession>
<dbReference type="Proteomes" id="UP000629287">
    <property type="component" value="Unassembled WGS sequence"/>
</dbReference>
<gene>
    <name evidence="1" type="ORF">H4687_000819</name>
</gene>
<evidence type="ECO:0000313" key="1">
    <source>
        <dbReference type="EMBL" id="MBE1594690.1"/>
    </source>
</evidence>
<comment type="caution">
    <text evidence="1">The sequence shown here is derived from an EMBL/GenBank/DDBJ whole genome shotgun (WGS) entry which is preliminary data.</text>
</comment>